<keyword evidence="7" id="KW-1185">Reference proteome</keyword>
<dbReference type="Pfam" id="PF07726">
    <property type="entry name" value="AAA_3"/>
    <property type="match status" value="1"/>
</dbReference>
<feature type="domain" description="ChlI/MoxR AAA lid" evidence="5">
    <location>
        <begin position="255"/>
        <end position="319"/>
    </location>
</feature>
<keyword evidence="2" id="KW-0067">ATP-binding</keyword>
<dbReference type="Pfam" id="PF17863">
    <property type="entry name" value="AAA_lid_2"/>
    <property type="match status" value="1"/>
</dbReference>
<proteinExistence type="inferred from homology"/>
<dbReference type="Proteomes" id="UP000502549">
    <property type="component" value="Chromosome"/>
</dbReference>
<accession>A0A7Z3BMM5</accession>
<dbReference type="PANTHER" id="PTHR42759:SF1">
    <property type="entry name" value="MAGNESIUM-CHELATASE SUBUNIT CHLD"/>
    <property type="match status" value="1"/>
</dbReference>
<evidence type="ECO:0000256" key="2">
    <source>
        <dbReference type="ARBA" id="ARBA00022840"/>
    </source>
</evidence>
<dbReference type="Gene3D" id="1.10.8.80">
    <property type="entry name" value="Magnesium chelatase subunit I, C-Terminal domain"/>
    <property type="match status" value="1"/>
</dbReference>
<gene>
    <name evidence="6" type="ORF">G4G71_18380</name>
</gene>
<reference evidence="6 7" key="1">
    <citation type="submission" date="2020-02" db="EMBL/GenBank/DDBJ databases">
        <title>Complete genome sequence of Pseudomonas multiresinivorans ORNL1.</title>
        <authorList>
            <person name="Podar M."/>
        </authorList>
    </citation>
    <scope>NUCLEOTIDE SEQUENCE [LARGE SCALE GENOMIC DNA]</scope>
    <source>
        <strain evidence="7">populi</strain>
    </source>
</reference>
<dbReference type="InterPro" id="IPR050764">
    <property type="entry name" value="CbbQ/NirQ/NorQ/GpvN"/>
</dbReference>
<comment type="similarity">
    <text evidence="3">Belongs to the MoxR family.</text>
</comment>
<dbReference type="InterPro" id="IPR011703">
    <property type="entry name" value="ATPase_AAA-3"/>
</dbReference>
<dbReference type="InterPro" id="IPR027417">
    <property type="entry name" value="P-loop_NTPase"/>
</dbReference>
<dbReference type="PIRSF" id="PIRSF002849">
    <property type="entry name" value="AAA_ATPase_chaperone_MoxR_prd"/>
    <property type="match status" value="1"/>
</dbReference>
<dbReference type="GO" id="GO:0005524">
    <property type="term" value="F:ATP binding"/>
    <property type="evidence" value="ECO:0007669"/>
    <property type="project" value="UniProtKB-KW"/>
</dbReference>
<organism evidence="6 7">
    <name type="scientific">Pseudomonas multiresinivorans</name>
    <dbReference type="NCBI Taxonomy" id="95301"/>
    <lineage>
        <taxon>Bacteria</taxon>
        <taxon>Pseudomonadati</taxon>
        <taxon>Pseudomonadota</taxon>
        <taxon>Gammaproteobacteria</taxon>
        <taxon>Pseudomonadales</taxon>
        <taxon>Pseudomonadaceae</taxon>
        <taxon>Pseudomonas</taxon>
    </lineage>
</organism>
<dbReference type="GO" id="GO:0016887">
    <property type="term" value="F:ATP hydrolysis activity"/>
    <property type="evidence" value="ECO:0007669"/>
    <property type="project" value="InterPro"/>
</dbReference>
<evidence type="ECO:0000313" key="6">
    <source>
        <dbReference type="EMBL" id="QJP09760.1"/>
    </source>
</evidence>
<dbReference type="Gene3D" id="3.40.50.300">
    <property type="entry name" value="P-loop containing nucleotide triphosphate hydrolases"/>
    <property type="match status" value="1"/>
</dbReference>
<dbReference type="FunFam" id="3.40.50.300:FF:000640">
    <property type="entry name" value="MoxR family ATPase"/>
    <property type="match status" value="1"/>
</dbReference>
<evidence type="ECO:0000256" key="1">
    <source>
        <dbReference type="ARBA" id="ARBA00022741"/>
    </source>
</evidence>
<evidence type="ECO:0000313" key="7">
    <source>
        <dbReference type="Proteomes" id="UP000502549"/>
    </source>
</evidence>
<sequence>MPVSMREQIAGLEAAVSAQVLGQEETVRHILLGLLANGHVLLESLPGLAKTRTVKALSKHLDARMSRVQFTPDLLPSDITGAEILQQTEQGNQLRFQPGPLFGNVILADEINRAPAKVQAALLEAMEERQITVAGQTHRMPGLFMVLATQNPIEQEGTYPLPEAQMDRFLMKLLIDYPKVEDESRVLQLVRAEERSQQSGAEPLEITPLAQDAVFAARREVGNVHVSDAIDHYLIDLIHATRRPADYDADLARWLKVGASPRGGISLDRVSRAHAWMAGNDYVTPDDVRAVVHPVLRHRLLLSYDAVADGVGADQVIDRLLDKVAIPA</sequence>
<evidence type="ECO:0000256" key="3">
    <source>
        <dbReference type="ARBA" id="ARBA00061607"/>
    </source>
</evidence>
<protein>
    <submittedName>
        <fullName evidence="6">MoxR family ATPase</fullName>
    </submittedName>
</protein>
<dbReference type="PANTHER" id="PTHR42759">
    <property type="entry name" value="MOXR FAMILY PROTEIN"/>
    <property type="match status" value="1"/>
</dbReference>
<feature type="domain" description="ATPase AAA-3" evidence="4">
    <location>
        <begin position="39"/>
        <end position="171"/>
    </location>
</feature>
<dbReference type="EMBL" id="CP048833">
    <property type="protein sequence ID" value="QJP09760.1"/>
    <property type="molecule type" value="Genomic_DNA"/>
</dbReference>
<dbReference type="InterPro" id="IPR041628">
    <property type="entry name" value="ChlI/MoxR_AAA_lid"/>
</dbReference>
<dbReference type="SUPFAM" id="SSF52540">
    <property type="entry name" value="P-loop containing nucleoside triphosphate hydrolases"/>
    <property type="match status" value="1"/>
</dbReference>
<keyword evidence="1" id="KW-0547">Nucleotide-binding</keyword>
<name>A0A7Z3BMM5_9PSED</name>
<evidence type="ECO:0000259" key="5">
    <source>
        <dbReference type="Pfam" id="PF17863"/>
    </source>
</evidence>
<evidence type="ECO:0000259" key="4">
    <source>
        <dbReference type="Pfam" id="PF07726"/>
    </source>
</evidence>
<dbReference type="KEGG" id="pmui:G4G71_18380"/>
<dbReference type="AlphaFoldDB" id="A0A7Z3BMM5"/>